<dbReference type="Proteomes" id="UP000242705">
    <property type="component" value="Unassembled WGS sequence"/>
</dbReference>
<evidence type="ECO:0000256" key="1">
    <source>
        <dbReference type="ARBA" id="ARBA00022603"/>
    </source>
</evidence>
<evidence type="ECO:0000256" key="2">
    <source>
        <dbReference type="ARBA" id="ARBA00022679"/>
    </source>
</evidence>
<reference evidence="5 6" key="1">
    <citation type="journal article" date="2014" name="BMC Genomics">
        <title>Comparison of environmental and isolate Sulfobacillus genomes reveals diverse carbon, sulfur, nitrogen, and hydrogen metabolisms.</title>
        <authorList>
            <person name="Justice N.B."/>
            <person name="Norman A."/>
            <person name="Brown C.T."/>
            <person name="Singh A."/>
            <person name="Thomas B.C."/>
            <person name="Banfield J.F."/>
        </authorList>
    </citation>
    <scope>NUCLEOTIDE SEQUENCE [LARGE SCALE GENOMIC DNA]</scope>
    <source>
        <strain evidence="5">AMDSBA5</strain>
    </source>
</reference>
<dbReference type="InterPro" id="IPR041698">
    <property type="entry name" value="Methyltransf_25"/>
</dbReference>
<sequence>MDNKSQNIPSIKGENMSESGYDDFAWLYHKHWDDFTDRVWPVIQNFVLPYAAKGCHIVDLCCGTGKMARRLLDEGYWVTGIDNSQEMLQWAHQNASDATLLCQDAREFQLDQPAQVIVSLFDSLNHMMHIHDLQQVFSRVFEALVPGGLFFFDMNTVQKYESRWASQNALIYPDHVAALSAHYDLKTRIASFDAAIFVKHQEAWIRRDVHLTQRAYAVNEIQQALVNAGFPEARILDGLQDLSVSDFYGRLFFWTQKLS</sequence>
<dbReference type="Gene3D" id="3.40.50.150">
    <property type="entry name" value="Vaccinia Virus protein VP39"/>
    <property type="match status" value="1"/>
</dbReference>
<evidence type="ECO:0000313" key="6">
    <source>
        <dbReference type="Proteomes" id="UP000242705"/>
    </source>
</evidence>
<dbReference type="PANTHER" id="PTHR43464:SF19">
    <property type="entry name" value="UBIQUINONE BIOSYNTHESIS O-METHYLTRANSFERASE, MITOCHONDRIAL"/>
    <property type="match status" value="1"/>
</dbReference>
<dbReference type="PANTHER" id="PTHR43464">
    <property type="entry name" value="METHYLTRANSFERASE"/>
    <property type="match status" value="1"/>
</dbReference>
<keyword evidence="3" id="KW-0949">S-adenosyl-L-methionine</keyword>
<keyword evidence="2" id="KW-0808">Transferase</keyword>
<keyword evidence="1" id="KW-0489">Methyltransferase</keyword>
<dbReference type="AlphaFoldDB" id="A0A2T2WXE4"/>
<dbReference type="GO" id="GO:0008168">
    <property type="term" value="F:methyltransferase activity"/>
    <property type="evidence" value="ECO:0007669"/>
    <property type="project" value="UniProtKB-KW"/>
</dbReference>
<dbReference type="GO" id="GO:0032259">
    <property type="term" value="P:methylation"/>
    <property type="evidence" value="ECO:0007669"/>
    <property type="project" value="UniProtKB-KW"/>
</dbReference>
<dbReference type="Gene3D" id="2.20.25.110">
    <property type="entry name" value="S-adenosyl-L-methionine-dependent methyltransferases"/>
    <property type="match status" value="1"/>
</dbReference>
<dbReference type="EMBL" id="PXYX01000018">
    <property type="protein sequence ID" value="PSR26886.1"/>
    <property type="molecule type" value="Genomic_DNA"/>
</dbReference>
<comment type="caution">
    <text evidence="5">The sequence shown here is derived from an EMBL/GenBank/DDBJ whole genome shotgun (WGS) entry which is preliminary data.</text>
</comment>
<gene>
    <name evidence="5" type="ORF">C7B47_09870</name>
</gene>
<dbReference type="SUPFAM" id="SSF53335">
    <property type="entry name" value="S-adenosyl-L-methionine-dependent methyltransferases"/>
    <property type="match status" value="1"/>
</dbReference>
<dbReference type="CDD" id="cd02440">
    <property type="entry name" value="AdoMet_MTases"/>
    <property type="match status" value="1"/>
</dbReference>
<dbReference type="Pfam" id="PF13649">
    <property type="entry name" value="Methyltransf_25"/>
    <property type="match status" value="1"/>
</dbReference>
<accession>A0A2T2WXE4</accession>
<organism evidence="5 6">
    <name type="scientific">Sulfobacillus thermosulfidooxidans</name>
    <dbReference type="NCBI Taxonomy" id="28034"/>
    <lineage>
        <taxon>Bacteria</taxon>
        <taxon>Bacillati</taxon>
        <taxon>Bacillota</taxon>
        <taxon>Clostridia</taxon>
        <taxon>Eubacteriales</taxon>
        <taxon>Clostridiales Family XVII. Incertae Sedis</taxon>
        <taxon>Sulfobacillus</taxon>
    </lineage>
</organism>
<evidence type="ECO:0000256" key="3">
    <source>
        <dbReference type="ARBA" id="ARBA00022691"/>
    </source>
</evidence>
<evidence type="ECO:0000259" key="4">
    <source>
        <dbReference type="Pfam" id="PF13649"/>
    </source>
</evidence>
<protein>
    <recommendedName>
        <fullName evidence="4">Methyltransferase domain-containing protein</fullName>
    </recommendedName>
</protein>
<name>A0A2T2WXE4_SULTH</name>
<evidence type="ECO:0000313" key="5">
    <source>
        <dbReference type="EMBL" id="PSR26886.1"/>
    </source>
</evidence>
<proteinExistence type="predicted"/>
<feature type="domain" description="Methyltransferase" evidence="4">
    <location>
        <begin position="57"/>
        <end position="148"/>
    </location>
</feature>
<dbReference type="InterPro" id="IPR029063">
    <property type="entry name" value="SAM-dependent_MTases_sf"/>
</dbReference>